<keyword evidence="4 8" id="KW-0812">Transmembrane</keyword>
<dbReference type="PATRIC" id="fig|136857.5.peg.1058"/>
<feature type="transmembrane region" description="Helical" evidence="8">
    <location>
        <begin position="235"/>
        <end position="255"/>
    </location>
</feature>
<dbReference type="GO" id="GO:0071555">
    <property type="term" value="P:cell wall organization"/>
    <property type="evidence" value="ECO:0007669"/>
    <property type="project" value="TreeGrafter"/>
</dbReference>
<feature type="transmembrane region" description="Helical" evidence="8">
    <location>
        <begin position="12"/>
        <end position="33"/>
    </location>
</feature>
<feature type="transmembrane region" description="Helical" evidence="8">
    <location>
        <begin position="151"/>
        <end position="170"/>
    </location>
</feature>
<dbReference type="GO" id="GO:0044038">
    <property type="term" value="P:cell wall macromolecule biosynthetic process"/>
    <property type="evidence" value="ECO:0007669"/>
    <property type="project" value="TreeGrafter"/>
</dbReference>
<feature type="transmembrane region" description="Helical" evidence="8">
    <location>
        <begin position="267"/>
        <end position="293"/>
    </location>
</feature>
<dbReference type="InterPro" id="IPR000715">
    <property type="entry name" value="Glycosyl_transferase_4"/>
</dbReference>
<dbReference type="CDD" id="cd06853">
    <property type="entry name" value="GT_WecA_like"/>
    <property type="match status" value="1"/>
</dbReference>
<dbReference type="GO" id="GO:0036380">
    <property type="term" value="F:UDP-N-acetylglucosamine-undecaprenyl-phosphate N-acetylglucosaminephosphotransferase activity"/>
    <property type="evidence" value="ECO:0007669"/>
    <property type="project" value="UniProtKB-EC"/>
</dbReference>
<dbReference type="Proteomes" id="UP000035540">
    <property type="component" value="Chromosome"/>
</dbReference>
<keyword evidence="5 8" id="KW-1133">Transmembrane helix</keyword>
<name>A0A0G3H521_9CORY</name>
<feature type="transmembrane region" description="Helical" evidence="8">
    <location>
        <begin position="203"/>
        <end position="223"/>
    </location>
</feature>
<keyword evidence="3 9" id="KW-0808">Transferase</keyword>
<evidence type="ECO:0000256" key="8">
    <source>
        <dbReference type="SAM" id="Phobius"/>
    </source>
</evidence>
<reference evidence="10" key="2">
    <citation type="submission" date="2015-05" db="EMBL/GenBank/DDBJ databases">
        <title>Complete genome sequence of Corynebacterium testudinoris DSM 44614, recovered from necrotic lesions in the mouth of a tortoise.</title>
        <authorList>
            <person name="Ruckert C."/>
            <person name="Albersmeier A."/>
            <person name="Winkler A."/>
            <person name="Tauch A."/>
        </authorList>
    </citation>
    <scope>NUCLEOTIDE SEQUENCE [LARGE SCALE GENOMIC DNA]</scope>
    <source>
        <strain evidence="10">DSM 44614</strain>
    </source>
</reference>
<keyword evidence="10" id="KW-1185">Reference proteome</keyword>
<dbReference type="GO" id="GO:0009103">
    <property type="term" value="P:lipopolysaccharide biosynthetic process"/>
    <property type="evidence" value="ECO:0007669"/>
    <property type="project" value="TreeGrafter"/>
</dbReference>
<proteinExistence type="predicted"/>
<feature type="transmembrane region" description="Helical" evidence="8">
    <location>
        <begin position="351"/>
        <end position="369"/>
    </location>
</feature>
<dbReference type="GO" id="GO:0005886">
    <property type="term" value="C:plasma membrane"/>
    <property type="evidence" value="ECO:0007669"/>
    <property type="project" value="UniProtKB-SubCell"/>
</dbReference>
<dbReference type="PANTHER" id="PTHR22926:SF3">
    <property type="entry name" value="UNDECAPRENYL-PHOSPHATE ALPHA-N-ACETYLGLUCOSAMINYL 1-PHOSPHATE TRANSFERASE"/>
    <property type="match status" value="1"/>
</dbReference>
<protein>
    <submittedName>
        <fullName evidence="9">Decaprenyl-phosphate N-acetylglucosaminephosphotransferase</fullName>
        <ecNumber evidence="9">2.7.8.33</ecNumber>
    </submittedName>
</protein>
<dbReference type="KEGG" id="cted:CTEST_05325"/>
<feature type="transmembrane region" description="Helical" evidence="8">
    <location>
        <begin position="54"/>
        <end position="77"/>
    </location>
</feature>
<dbReference type="EMBL" id="CP011545">
    <property type="protein sequence ID" value="AKK08511.1"/>
    <property type="molecule type" value="Genomic_DNA"/>
</dbReference>
<feature type="transmembrane region" description="Helical" evidence="8">
    <location>
        <begin position="325"/>
        <end position="345"/>
    </location>
</feature>
<dbReference type="RefSeq" id="WP_047252857.1">
    <property type="nucleotide sequence ID" value="NZ_CP011545.1"/>
</dbReference>
<dbReference type="GO" id="GO:0046872">
    <property type="term" value="F:metal ion binding"/>
    <property type="evidence" value="ECO:0007669"/>
    <property type="project" value="UniProtKB-KW"/>
</dbReference>
<organism evidence="9 10">
    <name type="scientific">Corynebacterium testudinoris</name>
    <dbReference type="NCBI Taxonomy" id="136857"/>
    <lineage>
        <taxon>Bacteria</taxon>
        <taxon>Bacillati</taxon>
        <taxon>Actinomycetota</taxon>
        <taxon>Actinomycetes</taxon>
        <taxon>Mycobacteriales</taxon>
        <taxon>Corynebacteriaceae</taxon>
        <taxon>Corynebacterium</taxon>
    </lineage>
</organism>
<feature type="transmembrane region" description="Helical" evidence="8">
    <location>
        <begin position="177"/>
        <end position="197"/>
    </location>
</feature>
<evidence type="ECO:0000313" key="9">
    <source>
        <dbReference type="EMBL" id="AKK08511.1"/>
    </source>
</evidence>
<evidence type="ECO:0000256" key="3">
    <source>
        <dbReference type="ARBA" id="ARBA00022679"/>
    </source>
</evidence>
<comment type="subcellular location">
    <subcellularLocation>
        <location evidence="1">Cell membrane</location>
        <topology evidence="1">Multi-pass membrane protein</topology>
    </subcellularLocation>
</comment>
<evidence type="ECO:0000256" key="5">
    <source>
        <dbReference type="ARBA" id="ARBA00022989"/>
    </source>
</evidence>
<feature type="binding site" evidence="7">
    <location>
        <position position="236"/>
    </location>
    <ligand>
        <name>Mg(2+)</name>
        <dbReference type="ChEBI" id="CHEBI:18420"/>
    </ligand>
</feature>
<evidence type="ECO:0000256" key="4">
    <source>
        <dbReference type="ARBA" id="ARBA00022692"/>
    </source>
</evidence>
<dbReference type="STRING" id="136857.CTEST_05325"/>
<feature type="transmembrane region" description="Helical" evidence="8">
    <location>
        <begin position="89"/>
        <end position="107"/>
    </location>
</feature>
<evidence type="ECO:0000256" key="6">
    <source>
        <dbReference type="ARBA" id="ARBA00023136"/>
    </source>
</evidence>
<dbReference type="AlphaFoldDB" id="A0A0G3H521"/>
<accession>A0A0G3H521</accession>
<evidence type="ECO:0000256" key="1">
    <source>
        <dbReference type="ARBA" id="ARBA00004651"/>
    </source>
</evidence>
<gene>
    <name evidence="9" type="primary">wecA</name>
    <name evidence="9" type="ORF">CTEST_05325</name>
</gene>
<dbReference type="Pfam" id="PF00953">
    <property type="entry name" value="Glycos_transf_4"/>
    <property type="match status" value="1"/>
</dbReference>
<evidence type="ECO:0000256" key="7">
    <source>
        <dbReference type="PIRSR" id="PIRSR600715-1"/>
    </source>
</evidence>
<evidence type="ECO:0000256" key="2">
    <source>
        <dbReference type="ARBA" id="ARBA00022475"/>
    </source>
</evidence>
<keyword evidence="6 8" id="KW-0472">Membrane</keyword>
<sequence>MGAGVPLRELGLVILVAAAITYLATGVIRSIMVRSGRVAEIRERDVHKQPTPRLGGVAMFSGFLAAVFLAAQLPALTRGFMPITPEMNAVIWSAFAIVLVGVLDDLYELDAITKLIGQVLSAIIMSILGLSWTLLYLPIGDGTTVVLDQVQATIITTLFTVALVNAINFVDGLDGLAAGLGMIAGAAILVFSLTVLHDQGGAVSAYPPAIIAAGLVGVCLGFLPHNFEPSRIFMGDSGSMLIGLLLAAASTSASGKINMSLYGTADIVALMSPIIVVAAAVFVPVLDLVLAVLRRLSRGTSPFSADKMHLHHRLLSLGHTHRRTVLVLNMWVCVVAFGAVSFSIIPARYALALLFLAFLVAFGVTLIPLRAGKLGRQVPPTRVVIDQDPSAP</sequence>
<keyword evidence="2" id="KW-1003">Cell membrane</keyword>
<keyword evidence="7" id="KW-0479">Metal-binding</keyword>
<comment type="cofactor">
    <cofactor evidence="7">
        <name>Mg(2+)</name>
        <dbReference type="ChEBI" id="CHEBI:18420"/>
    </cofactor>
</comment>
<reference evidence="9 10" key="1">
    <citation type="journal article" date="2015" name="Genome Announc.">
        <title>Complete Genome Sequence of the Type Strain Corynebacterium testudinoris DSM 44614, Recovered from Necrotic Lesions in the Mouth of a Tortoise.</title>
        <authorList>
            <person name="Ruckert C."/>
            <person name="Kriete M."/>
            <person name="Jaenicke S."/>
            <person name="Winkler A."/>
            <person name="Tauch A."/>
        </authorList>
    </citation>
    <scope>NUCLEOTIDE SEQUENCE [LARGE SCALE GENOMIC DNA]</scope>
    <source>
        <strain evidence="9 10">DSM 44614</strain>
    </source>
</reference>
<dbReference type="PANTHER" id="PTHR22926">
    <property type="entry name" value="PHOSPHO-N-ACETYLMURAMOYL-PENTAPEPTIDE-TRANSFERASE"/>
    <property type="match status" value="1"/>
</dbReference>
<dbReference type="OrthoDB" id="9783652at2"/>
<feature type="transmembrane region" description="Helical" evidence="8">
    <location>
        <begin position="119"/>
        <end position="139"/>
    </location>
</feature>
<keyword evidence="7" id="KW-0460">Magnesium</keyword>
<dbReference type="EC" id="2.7.8.33" evidence="9"/>
<evidence type="ECO:0000313" key="10">
    <source>
        <dbReference type="Proteomes" id="UP000035540"/>
    </source>
</evidence>
<feature type="binding site" evidence="7">
    <location>
        <position position="168"/>
    </location>
    <ligand>
        <name>Mg(2+)</name>
        <dbReference type="ChEBI" id="CHEBI:18420"/>
    </ligand>
</feature>